<keyword evidence="4" id="KW-0479">Metal-binding</keyword>
<reference evidence="10 11" key="1">
    <citation type="submission" date="2021-03" db="EMBL/GenBank/DDBJ databases">
        <title>Genomic Encyclopedia of Type Strains, Phase IV (KMG-IV): sequencing the most valuable type-strain genomes for metagenomic binning, comparative biology and taxonomic classification.</title>
        <authorList>
            <person name="Goeker M."/>
        </authorList>
    </citation>
    <scope>NUCLEOTIDE SEQUENCE [LARGE SCALE GENOMIC DNA]</scope>
    <source>
        <strain evidence="10 11">DSM 23491</strain>
    </source>
</reference>
<dbReference type="Proteomes" id="UP001519273">
    <property type="component" value="Unassembled WGS sequence"/>
</dbReference>
<evidence type="ECO:0000256" key="8">
    <source>
        <dbReference type="ARBA" id="ARBA00023204"/>
    </source>
</evidence>
<keyword evidence="11" id="KW-1185">Reference proteome</keyword>
<evidence type="ECO:0000313" key="11">
    <source>
        <dbReference type="Proteomes" id="UP001519273"/>
    </source>
</evidence>
<evidence type="ECO:0000256" key="2">
    <source>
        <dbReference type="ARBA" id="ARBA00005340"/>
    </source>
</evidence>
<dbReference type="InterPro" id="IPR013022">
    <property type="entry name" value="Xyl_isomerase-like_TIM-brl"/>
</dbReference>
<sequence length="289" mass="32433">MTTNFKIGSHISIRGGYKKAAQTAWEIGANAFQYFPKNPRSLSVKTIDYRDAEGCLRFCREKGIVSIAHTPYPSNLAVSRKHSDLFGRIVASLRNDLQIAEACGSLGIVVHFGRYKEAYGDPLDGYKNIIECINEVLANWEGSAKLLIENQAGDHGGMGTTLEELVQIRKLSASPEKIGFCLDTCHAFAAGMWAENAWDAFLDKGKNLGYFDHLIAIHLNDSKYPYRSRKDRHARVGTGYIGERGFKEMLRYPELSYIPLILESEEGQDGTHREDISRVRSWVIEAESH</sequence>
<dbReference type="PANTHER" id="PTHR21445:SF0">
    <property type="entry name" value="APURINIC-APYRIMIDINIC ENDONUCLEASE"/>
    <property type="match status" value="1"/>
</dbReference>
<evidence type="ECO:0000256" key="1">
    <source>
        <dbReference type="ARBA" id="ARBA00001947"/>
    </source>
</evidence>
<dbReference type="EC" id="3.1.21.2" evidence="10"/>
<comment type="caution">
    <text evidence="10">The sequence shown here is derived from an EMBL/GenBank/DDBJ whole genome shotgun (WGS) entry which is preliminary data.</text>
</comment>
<dbReference type="InterPro" id="IPR001719">
    <property type="entry name" value="AP_endonuc_2"/>
</dbReference>
<dbReference type="PROSITE" id="PS51432">
    <property type="entry name" value="AP_NUCLEASE_F2_4"/>
    <property type="match status" value="1"/>
</dbReference>
<evidence type="ECO:0000313" key="10">
    <source>
        <dbReference type="EMBL" id="MBP1935902.1"/>
    </source>
</evidence>
<keyword evidence="6 10" id="KW-0378">Hydrolase</keyword>
<evidence type="ECO:0000256" key="3">
    <source>
        <dbReference type="ARBA" id="ARBA00022722"/>
    </source>
</evidence>
<comment type="similarity">
    <text evidence="2">Belongs to the AP endonuclease 2 family.</text>
</comment>
<keyword evidence="8" id="KW-0234">DNA repair</keyword>
<feature type="domain" description="Xylose isomerase-like TIM barrel" evidence="9">
    <location>
        <begin position="24"/>
        <end position="277"/>
    </location>
</feature>
<protein>
    <submittedName>
        <fullName evidence="10">Deoxyribonuclease-4</fullName>
        <ecNumber evidence="10">3.1.21.2</ecNumber>
    </submittedName>
</protein>
<accession>A0ABS4H0V5</accession>
<dbReference type="GO" id="GO:0008833">
    <property type="term" value="F:deoxyribonuclease IV (phage-T4-induced) activity"/>
    <property type="evidence" value="ECO:0007669"/>
    <property type="project" value="UniProtKB-EC"/>
</dbReference>
<evidence type="ECO:0000256" key="5">
    <source>
        <dbReference type="ARBA" id="ARBA00022763"/>
    </source>
</evidence>
<proteinExistence type="inferred from homology"/>
<dbReference type="PROSITE" id="PS00730">
    <property type="entry name" value="AP_NUCLEASE_F2_2"/>
    <property type="match status" value="1"/>
</dbReference>
<dbReference type="SUPFAM" id="SSF51658">
    <property type="entry name" value="Xylose isomerase-like"/>
    <property type="match status" value="1"/>
</dbReference>
<dbReference type="RefSeq" id="WP_209845566.1">
    <property type="nucleotide sequence ID" value="NZ_CBCRVE010000001.1"/>
</dbReference>
<name>A0ABS4H0V5_9BACL</name>
<comment type="cofactor">
    <cofactor evidence="1">
        <name>Zn(2+)</name>
        <dbReference type="ChEBI" id="CHEBI:29105"/>
    </cofactor>
</comment>
<dbReference type="InterPro" id="IPR018246">
    <property type="entry name" value="AP_endonuc_F2_Zn_BS"/>
</dbReference>
<gene>
    <name evidence="10" type="ORF">J2Z20_000763</name>
</gene>
<keyword evidence="3" id="KW-0540">Nuclease</keyword>
<dbReference type="InterPro" id="IPR036237">
    <property type="entry name" value="Xyl_isomerase-like_sf"/>
</dbReference>
<evidence type="ECO:0000256" key="4">
    <source>
        <dbReference type="ARBA" id="ARBA00022723"/>
    </source>
</evidence>
<dbReference type="SMART" id="SM00518">
    <property type="entry name" value="AP2Ec"/>
    <property type="match status" value="1"/>
</dbReference>
<keyword evidence="5" id="KW-0227">DNA damage</keyword>
<dbReference type="Pfam" id="PF01261">
    <property type="entry name" value="AP_endonuc_2"/>
    <property type="match status" value="1"/>
</dbReference>
<dbReference type="Gene3D" id="3.20.20.150">
    <property type="entry name" value="Divalent-metal-dependent TIM barrel enzymes"/>
    <property type="match status" value="1"/>
</dbReference>
<dbReference type="NCBIfam" id="TIGR00587">
    <property type="entry name" value="nfo"/>
    <property type="match status" value="1"/>
</dbReference>
<evidence type="ECO:0000256" key="7">
    <source>
        <dbReference type="ARBA" id="ARBA00022833"/>
    </source>
</evidence>
<organism evidence="10 11">
    <name type="scientific">Paenibacillus sediminis</name>
    <dbReference type="NCBI Taxonomy" id="664909"/>
    <lineage>
        <taxon>Bacteria</taxon>
        <taxon>Bacillati</taxon>
        <taxon>Bacillota</taxon>
        <taxon>Bacilli</taxon>
        <taxon>Bacillales</taxon>
        <taxon>Paenibacillaceae</taxon>
        <taxon>Paenibacillus</taxon>
    </lineage>
</organism>
<dbReference type="PANTHER" id="PTHR21445">
    <property type="entry name" value="ENDONUCLEASE IV ENDODEOXYRIBONUCLEASE IV"/>
    <property type="match status" value="1"/>
</dbReference>
<evidence type="ECO:0000256" key="6">
    <source>
        <dbReference type="ARBA" id="ARBA00022801"/>
    </source>
</evidence>
<keyword evidence="7" id="KW-0862">Zinc</keyword>
<evidence type="ECO:0000259" key="9">
    <source>
        <dbReference type="Pfam" id="PF01261"/>
    </source>
</evidence>
<dbReference type="EMBL" id="JAGGKP010000001">
    <property type="protein sequence ID" value="MBP1935902.1"/>
    <property type="molecule type" value="Genomic_DNA"/>
</dbReference>
<dbReference type="CDD" id="cd00019">
    <property type="entry name" value="AP2Ec"/>
    <property type="match status" value="1"/>
</dbReference>